<organism evidence="1 2">
    <name type="scientific">Paramecium sonneborni</name>
    <dbReference type="NCBI Taxonomy" id="65129"/>
    <lineage>
        <taxon>Eukaryota</taxon>
        <taxon>Sar</taxon>
        <taxon>Alveolata</taxon>
        <taxon>Ciliophora</taxon>
        <taxon>Intramacronucleata</taxon>
        <taxon>Oligohymenophorea</taxon>
        <taxon>Peniculida</taxon>
        <taxon>Parameciidae</taxon>
        <taxon>Paramecium</taxon>
    </lineage>
</organism>
<dbReference type="PANTHER" id="PTHR33706:SF1">
    <property type="entry name" value="TPR REPEAT PROTEIN"/>
    <property type="match status" value="1"/>
</dbReference>
<reference evidence="1" key="1">
    <citation type="submission" date="2021-01" db="EMBL/GenBank/DDBJ databases">
        <authorList>
            <consortium name="Genoscope - CEA"/>
            <person name="William W."/>
        </authorList>
    </citation>
    <scope>NUCLEOTIDE SEQUENCE</scope>
</reference>
<evidence type="ECO:0000313" key="2">
    <source>
        <dbReference type="Proteomes" id="UP000692954"/>
    </source>
</evidence>
<dbReference type="PANTHER" id="PTHR33706">
    <property type="entry name" value="MORN VARIANT REPEAT PROTEIN"/>
    <property type="match status" value="1"/>
</dbReference>
<dbReference type="AlphaFoldDB" id="A0A8S1R2B3"/>
<dbReference type="Proteomes" id="UP000692954">
    <property type="component" value="Unassembled WGS sequence"/>
</dbReference>
<gene>
    <name evidence="1" type="ORF">PSON_ATCC_30995.1.T1370017</name>
</gene>
<keyword evidence="2" id="KW-1185">Reference proteome</keyword>
<accession>A0A8S1R2B3</accession>
<proteinExistence type="predicted"/>
<protein>
    <submittedName>
        <fullName evidence="1">Uncharacterized protein</fullName>
    </submittedName>
</protein>
<dbReference type="EMBL" id="CAJJDN010000137">
    <property type="protein sequence ID" value="CAD8122196.1"/>
    <property type="molecule type" value="Genomic_DNA"/>
</dbReference>
<name>A0A8S1R2B3_9CILI</name>
<comment type="caution">
    <text evidence="1">The sequence shown here is derived from an EMBL/GenBank/DDBJ whole genome shotgun (WGS) entry which is preliminary data.</text>
</comment>
<evidence type="ECO:0000313" key="1">
    <source>
        <dbReference type="EMBL" id="CAD8122196.1"/>
    </source>
</evidence>
<sequence length="187" mass="22363">MGNKLKNSNEEVTQNINTETTNSIQIIKTNNKWQERIEEYEGIILDSPDGRLIKTILKIEFTKKKKIKYSSSDGSIYRIDQVKDFSKDQEIMLNTEQIKYLQWVGNYDKNQKKYGKWVAIWQGHTLSNIGGFYMKNGEKEGFWMELFEQFQNKARVFQHGEYDNGQKIGYWKYIYRNREIQRDIMNS</sequence>